<name>A0ABN1JZ46_9BURK</name>
<dbReference type="PANTHER" id="PTHR48079:SF6">
    <property type="entry name" value="NAD(P)-BINDING DOMAIN-CONTAINING PROTEIN-RELATED"/>
    <property type="match status" value="1"/>
</dbReference>
<keyword evidence="3" id="KW-1185">Reference proteome</keyword>
<evidence type="ECO:0000313" key="3">
    <source>
        <dbReference type="Proteomes" id="UP001500279"/>
    </source>
</evidence>
<organism evidence="2 3">
    <name type="scientific">Ideonella azotifigens</name>
    <dbReference type="NCBI Taxonomy" id="513160"/>
    <lineage>
        <taxon>Bacteria</taxon>
        <taxon>Pseudomonadati</taxon>
        <taxon>Pseudomonadota</taxon>
        <taxon>Betaproteobacteria</taxon>
        <taxon>Burkholderiales</taxon>
        <taxon>Sphaerotilaceae</taxon>
        <taxon>Ideonella</taxon>
    </lineage>
</organism>
<dbReference type="InterPro" id="IPR001509">
    <property type="entry name" value="Epimerase_deHydtase"/>
</dbReference>
<comment type="caution">
    <text evidence="2">The sequence shown here is derived from an EMBL/GenBank/DDBJ whole genome shotgun (WGS) entry which is preliminary data.</text>
</comment>
<dbReference type="SUPFAM" id="SSF51735">
    <property type="entry name" value="NAD(P)-binding Rossmann-fold domains"/>
    <property type="match status" value="1"/>
</dbReference>
<evidence type="ECO:0000313" key="2">
    <source>
        <dbReference type="EMBL" id="GAA0749951.1"/>
    </source>
</evidence>
<protein>
    <submittedName>
        <fullName evidence="2">NAD(P)H-binding protein</fullName>
    </submittedName>
</protein>
<evidence type="ECO:0000259" key="1">
    <source>
        <dbReference type="Pfam" id="PF01370"/>
    </source>
</evidence>
<sequence>MDKQQQQQTSSKTALVLGASGGVGGEVARQLRDAGWAVRALQRGLEQPQVQRDGMTWLRGDAMNAADVLAAAQGCGVIVHAVNPPGYQRWAELVLPMVDNTIAAARAVGATIALPGTVYNFGPDALAQPLIGEDAPQRPVTRKGAIRVEMERRLQQASGDGARVLILRAGDFFGPRTGNSWFAQGMVKPGKPVRSVALPSAPGVGHQWAYLPDLARTMVALLSRRAELPAFARFHFEGHWDADGRQLGQAVQRVVASRSGGAAPKLTALPWWLLKLASPFVPVFREMQEMRYLWRQPVRMDGQRLAAFLGEVPHTRLDEAVAATLEGIGCLAASSQTDTAVLNPSW</sequence>
<dbReference type="Gene3D" id="3.40.50.720">
    <property type="entry name" value="NAD(P)-binding Rossmann-like Domain"/>
    <property type="match status" value="1"/>
</dbReference>
<dbReference type="Proteomes" id="UP001500279">
    <property type="component" value="Unassembled WGS sequence"/>
</dbReference>
<dbReference type="InterPro" id="IPR036291">
    <property type="entry name" value="NAD(P)-bd_dom_sf"/>
</dbReference>
<feature type="domain" description="NAD-dependent epimerase/dehydratase" evidence="1">
    <location>
        <begin position="14"/>
        <end position="226"/>
    </location>
</feature>
<reference evidence="2 3" key="1">
    <citation type="journal article" date="2019" name="Int. J. Syst. Evol. Microbiol.">
        <title>The Global Catalogue of Microorganisms (GCM) 10K type strain sequencing project: providing services to taxonomists for standard genome sequencing and annotation.</title>
        <authorList>
            <consortium name="The Broad Institute Genomics Platform"/>
            <consortium name="The Broad Institute Genome Sequencing Center for Infectious Disease"/>
            <person name="Wu L."/>
            <person name="Ma J."/>
        </authorList>
    </citation>
    <scope>NUCLEOTIDE SEQUENCE [LARGE SCALE GENOMIC DNA]</scope>
    <source>
        <strain evidence="2 3">JCM 15503</strain>
    </source>
</reference>
<dbReference type="InterPro" id="IPR051783">
    <property type="entry name" value="NAD(P)-dependent_oxidoreduct"/>
</dbReference>
<dbReference type="Pfam" id="PF01370">
    <property type="entry name" value="Epimerase"/>
    <property type="match status" value="1"/>
</dbReference>
<dbReference type="EMBL" id="BAAAEW010000011">
    <property type="protein sequence ID" value="GAA0749951.1"/>
    <property type="molecule type" value="Genomic_DNA"/>
</dbReference>
<accession>A0ABN1JZ46</accession>
<dbReference type="RefSeq" id="WP_231012104.1">
    <property type="nucleotide sequence ID" value="NZ_BAAAEW010000011.1"/>
</dbReference>
<dbReference type="PANTHER" id="PTHR48079">
    <property type="entry name" value="PROTEIN YEEZ"/>
    <property type="match status" value="1"/>
</dbReference>
<gene>
    <name evidence="2" type="ORF">GCM10009107_21090</name>
</gene>
<proteinExistence type="predicted"/>